<proteinExistence type="inferred from homology"/>
<accession>A0AA40IC03</accession>
<gene>
    <name evidence="7" type="ORF">QTO34_000663</name>
</gene>
<dbReference type="EMBL" id="JAULJE010000001">
    <property type="protein sequence ID" value="KAK1346803.1"/>
    <property type="molecule type" value="Genomic_DNA"/>
</dbReference>
<dbReference type="PANTHER" id="PTHR11760:SF32">
    <property type="entry name" value="SMALL RIBOSOMAL SUBUNIT PROTEIN US3"/>
    <property type="match status" value="1"/>
</dbReference>
<dbReference type="SUPFAM" id="SSF54814">
    <property type="entry name" value="Prokaryotic type KH domain (KH-domain type II)"/>
    <property type="match status" value="1"/>
</dbReference>
<evidence type="ECO:0000256" key="3">
    <source>
        <dbReference type="ARBA" id="ARBA00022884"/>
    </source>
</evidence>
<comment type="caution">
    <text evidence="7">The sequence shown here is derived from an EMBL/GenBank/DDBJ whole genome shotgun (WGS) entry which is preliminary data.</text>
</comment>
<evidence type="ECO:0000313" key="8">
    <source>
        <dbReference type="Proteomes" id="UP001177744"/>
    </source>
</evidence>
<dbReference type="Pfam" id="PF07650">
    <property type="entry name" value="KH_2"/>
    <property type="match status" value="1"/>
</dbReference>
<dbReference type="GO" id="GO:0005634">
    <property type="term" value="C:nucleus"/>
    <property type="evidence" value="ECO:0007669"/>
    <property type="project" value="TreeGrafter"/>
</dbReference>
<organism evidence="7 8">
    <name type="scientific">Cnephaeus nilssonii</name>
    <name type="common">Northern bat</name>
    <name type="synonym">Eptesicus nilssonii</name>
    <dbReference type="NCBI Taxonomy" id="3371016"/>
    <lineage>
        <taxon>Eukaryota</taxon>
        <taxon>Metazoa</taxon>
        <taxon>Chordata</taxon>
        <taxon>Craniata</taxon>
        <taxon>Vertebrata</taxon>
        <taxon>Euteleostomi</taxon>
        <taxon>Mammalia</taxon>
        <taxon>Eutheria</taxon>
        <taxon>Laurasiatheria</taxon>
        <taxon>Chiroptera</taxon>
        <taxon>Yangochiroptera</taxon>
        <taxon>Vespertilionidae</taxon>
        <taxon>Cnephaeus</taxon>
    </lineage>
</organism>
<reference evidence="7" key="1">
    <citation type="submission" date="2023-06" db="EMBL/GenBank/DDBJ databases">
        <title>Reference genome for the Northern bat (Eptesicus nilssonii), a most northern bat species.</title>
        <authorList>
            <person name="Laine V.N."/>
            <person name="Pulliainen A.T."/>
            <person name="Lilley T.M."/>
        </authorList>
    </citation>
    <scope>NUCLEOTIDE SEQUENCE</scope>
    <source>
        <strain evidence="7">BLF_Eptnil</strain>
        <tissue evidence="7">Kidney</tissue>
    </source>
</reference>
<protein>
    <recommendedName>
        <fullName evidence="6">KH type-2 domain-containing protein</fullName>
    </recommendedName>
</protein>
<name>A0AA40IC03_CNENI</name>
<dbReference type="FunFam" id="3.30.300.20:FF:000006">
    <property type="entry name" value="40S ribosomal protein S3"/>
    <property type="match status" value="1"/>
</dbReference>
<dbReference type="GO" id="GO:2001235">
    <property type="term" value="P:positive regulation of apoptotic signaling pathway"/>
    <property type="evidence" value="ECO:0007669"/>
    <property type="project" value="TreeGrafter"/>
</dbReference>
<dbReference type="AlphaFoldDB" id="A0AA40IC03"/>
<dbReference type="Gene3D" id="3.30.1140.32">
    <property type="entry name" value="Ribosomal protein S3, C-terminal domain"/>
    <property type="match status" value="1"/>
</dbReference>
<evidence type="ECO:0000256" key="4">
    <source>
        <dbReference type="ARBA" id="ARBA00022980"/>
    </source>
</evidence>
<dbReference type="GO" id="GO:0003735">
    <property type="term" value="F:structural constituent of ribosome"/>
    <property type="evidence" value="ECO:0007669"/>
    <property type="project" value="TreeGrafter"/>
</dbReference>
<dbReference type="Gene3D" id="3.30.300.20">
    <property type="match status" value="1"/>
</dbReference>
<keyword evidence="3" id="KW-0694">RNA-binding</keyword>
<dbReference type="SUPFAM" id="SSF54821">
    <property type="entry name" value="Ribosomal protein S3 C-terminal domain"/>
    <property type="match status" value="1"/>
</dbReference>
<dbReference type="Proteomes" id="UP001177744">
    <property type="component" value="Unassembled WGS sequence"/>
</dbReference>
<dbReference type="PANTHER" id="PTHR11760">
    <property type="entry name" value="30S/40S RIBOSOMAL PROTEIN S3"/>
    <property type="match status" value="1"/>
</dbReference>
<dbReference type="CDD" id="cd02413">
    <property type="entry name" value="KH-II_40S_S3"/>
    <property type="match status" value="1"/>
</dbReference>
<evidence type="ECO:0000256" key="1">
    <source>
        <dbReference type="ARBA" id="ARBA00004637"/>
    </source>
</evidence>
<evidence type="ECO:0000259" key="6">
    <source>
        <dbReference type="Pfam" id="PF07650"/>
    </source>
</evidence>
<evidence type="ECO:0000313" key="7">
    <source>
        <dbReference type="EMBL" id="KAK1346803.1"/>
    </source>
</evidence>
<dbReference type="InterPro" id="IPR004044">
    <property type="entry name" value="KH_dom_type_2"/>
</dbReference>
<keyword evidence="5" id="KW-0687">Ribonucleoprotein</keyword>
<dbReference type="InterPro" id="IPR015946">
    <property type="entry name" value="KH_dom-like_a/b"/>
</dbReference>
<sequence length="298" mass="33007">MWLLTMGVNVSGTDPDPGPARVSHHPPEGLIVSRVFDRYRDSDSTWACYQLLLLWEQLLILVSRASGTPIVIIRGSSYNERLPPGGQCASYALRRRREGLVPLQLCSPAGSKMAVKISKKRKFVADGIIKAELNEFLTQELAEDGYSGVKVQVTPTKTEIIIWATWMQNVLGETGQQLWELTAMVQKKFGNPEGSADFYDETVATRGLCAIAQAESLHYKLLGGFAGWWACYGMLQFIIESRAKGCEIMVSGKHRGQRAKSMKFVNGLMGTLLTTMLTLPCAMELEDKVEKTPNQSSN</sequence>
<evidence type="ECO:0000256" key="2">
    <source>
        <dbReference type="ARBA" id="ARBA00010761"/>
    </source>
</evidence>
<comment type="similarity">
    <text evidence="2">Belongs to the universal ribosomal protein uS3 family.</text>
</comment>
<feature type="domain" description="KH type-2" evidence="6">
    <location>
        <begin position="132"/>
        <end position="193"/>
    </location>
</feature>
<dbReference type="GO" id="GO:0003723">
    <property type="term" value="F:RNA binding"/>
    <property type="evidence" value="ECO:0007669"/>
    <property type="project" value="UniProtKB-KW"/>
</dbReference>
<dbReference type="InterPro" id="IPR057258">
    <property type="entry name" value="Ribosomal_uS3"/>
</dbReference>
<dbReference type="GO" id="GO:0005743">
    <property type="term" value="C:mitochondrial inner membrane"/>
    <property type="evidence" value="ECO:0007669"/>
    <property type="project" value="UniProtKB-SubCell"/>
</dbReference>
<dbReference type="InterPro" id="IPR009019">
    <property type="entry name" value="KH_sf_prok-type"/>
</dbReference>
<dbReference type="GO" id="GO:0022627">
    <property type="term" value="C:cytosolic small ribosomal subunit"/>
    <property type="evidence" value="ECO:0007669"/>
    <property type="project" value="TreeGrafter"/>
</dbReference>
<dbReference type="InterPro" id="IPR036419">
    <property type="entry name" value="Ribosomal_S3_C_sf"/>
</dbReference>
<evidence type="ECO:0000256" key="5">
    <source>
        <dbReference type="ARBA" id="ARBA00023274"/>
    </source>
</evidence>
<keyword evidence="4" id="KW-0689">Ribosomal protein</keyword>
<comment type="subcellular location">
    <subcellularLocation>
        <location evidence="1">Mitochondrion inner membrane</location>
        <topology evidence="1">Peripheral membrane protein</topology>
    </subcellularLocation>
</comment>
<keyword evidence="8" id="KW-1185">Reference proteome</keyword>